<comment type="caution">
    <text evidence="5">The sequence shown here is derived from an EMBL/GenBank/DDBJ whole genome shotgun (WGS) entry which is preliminary data.</text>
</comment>
<protein>
    <submittedName>
        <fullName evidence="5">Helix-turn-helix domain-containing protein</fullName>
    </submittedName>
</protein>
<dbReference type="EMBL" id="JBHUKS010000026">
    <property type="protein sequence ID" value="MFD2472383.1"/>
    <property type="molecule type" value="Genomic_DNA"/>
</dbReference>
<evidence type="ECO:0000313" key="5">
    <source>
        <dbReference type="EMBL" id="MFD2472383.1"/>
    </source>
</evidence>
<gene>
    <name evidence="5" type="ORF">ACFSVL_33655</name>
</gene>
<accession>A0ABW5HGE3</accession>
<keyword evidence="3" id="KW-0804">Transcription</keyword>
<evidence type="ECO:0000256" key="1">
    <source>
        <dbReference type="ARBA" id="ARBA00023015"/>
    </source>
</evidence>
<keyword evidence="2" id="KW-0238">DNA-binding</keyword>
<dbReference type="InterPro" id="IPR009057">
    <property type="entry name" value="Homeodomain-like_sf"/>
</dbReference>
<dbReference type="RefSeq" id="WP_378310020.1">
    <property type="nucleotide sequence ID" value="NZ_JBHUKS010000026.1"/>
</dbReference>
<dbReference type="PANTHER" id="PTHR46796">
    <property type="entry name" value="HTH-TYPE TRANSCRIPTIONAL ACTIVATOR RHAS-RELATED"/>
    <property type="match status" value="1"/>
</dbReference>
<evidence type="ECO:0000313" key="6">
    <source>
        <dbReference type="Proteomes" id="UP001597483"/>
    </source>
</evidence>
<evidence type="ECO:0000256" key="2">
    <source>
        <dbReference type="ARBA" id="ARBA00023125"/>
    </source>
</evidence>
<evidence type="ECO:0000259" key="4">
    <source>
        <dbReference type="PROSITE" id="PS01124"/>
    </source>
</evidence>
<dbReference type="InterPro" id="IPR018060">
    <property type="entry name" value="HTH_AraC"/>
</dbReference>
<dbReference type="SUPFAM" id="SSF46689">
    <property type="entry name" value="Homeodomain-like"/>
    <property type="match status" value="2"/>
</dbReference>
<dbReference type="SMART" id="SM00342">
    <property type="entry name" value="HTH_ARAC"/>
    <property type="match status" value="1"/>
</dbReference>
<organism evidence="5 6">
    <name type="scientific">Amycolatopsis silviterrae</name>
    <dbReference type="NCBI Taxonomy" id="1656914"/>
    <lineage>
        <taxon>Bacteria</taxon>
        <taxon>Bacillati</taxon>
        <taxon>Actinomycetota</taxon>
        <taxon>Actinomycetes</taxon>
        <taxon>Pseudonocardiales</taxon>
        <taxon>Pseudonocardiaceae</taxon>
        <taxon>Amycolatopsis</taxon>
    </lineage>
</organism>
<dbReference type="Proteomes" id="UP001597483">
    <property type="component" value="Unassembled WGS sequence"/>
</dbReference>
<dbReference type="Pfam" id="PF12833">
    <property type="entry name" value="HTH_18"/>
    <property type="match status" value="1"/>
</dbReference>
<name>A0ABW5HGE3_9PSEU</name>
<sequence length="247" mass="26212">MDAVVTAAAANLSSPPSVDEMARIACLSKYHFVRVFHEVTGLTPARFVTALRLREASRLLLLSEMAVMDVGTAVGYSSAATFTNQYRRYTGFAPRDLRRLASSASQDELRGMISVAMRAMPGRSEDRGTVSGTVTVPARFSGIVVIGLFPARLASGLPLMCTACRGSGPFRLEPVPDGHYWLMAIGLPSSADVSSCLTPVPETLLVGAAPVRAAGSTSAPADLTLRWARPSDPPVLSPLPALLLTRR</sequence>
<dbReference type="InterPro" id="IPR050204">
    <property type="entry name" value="AraC_XylS_family_regulators"/>
</dbReference>
<dbReference type="PROSITE" id="PS01124">
    <property type="entry name" value="HTH_ARAC_FAMILY_2"/>
    <property type="match status" value="1"/>
</dbReference>
<evidence type="ECO:0000256" key="3">
    <source>
        <dbReference type="ARBA" id="ARBA00023163"/>
    </source>
</evidence>
<feature type="domain" description="HTH araC/xylS-type" evidence="4">
    <location>
        <begin position="2"/>
        <end position="100"/>
    </location>
</feature>
<proteinExistence type="predicted"/>
<dbReference type="InterPro" id="IPR018062">
    <property type="entry name" value="HTH_AraC-typ_CS"/>
</dbReference>
<keyword evidence="6" id="KW-1185">Reference proteome</keyword>
<dbReference type="Gene3D" id="1.10.10.60">
    <property type="entry name" value="Homeodomain-like"/>
    <property type="match status" value="2"/>
</dbReference>
<dbReference type="PROSITE" id="PS00041">
    <property type="entry name" value="HTH_ARAC_FAMILY_1"/>
    <property type="match status" value="1"/>
</dbReference>
<reference evidence="6" key="1">
    <citation type="journal article" date="2019" name="Int. J. Syst. Evol. Microbiol.">
        <title>The Global Catalogue of Microorganisms (GCM) 10K type strain sequencing project: providing services to taxonomists for standard genome sequencing and annotation.</title>
        <authorList>
            <consortium name="The Broad Institute Genomics Platform"/>
            <consortium name="The Broad Institute Genome Sequencing Center for Infectious Disease"/>
            <person name="Wu L."/>
            <person name="Ma J."/>
        </authorList>
    </citation>
    <scope>NUCLEOTIDE SEQUENCE [LARGE SCALE GENOMIC DNA]</scope>
    <source>
        <strain evidence="6">CGMCC 4.7641</strain>
    </source>
</reference>
<keyword evidence="1" id="KW-0805">Transcription regulation</keyword>